<feature type="coiled-coil region" evidence="1">
    <location>
        <begin position="412"/>
        <end position="439"/>
    </location>
</feature>
<feature type="compositionally biased region" description="Pro residues" evidence="2">
    <location>
        <begin position="41"/>
        <end position="50"/>
    </location>
</feature>
<evidence type="ECO:0000313" key="4">
    <source>
        <dbReference type="Proteomes" id="UP000492820"/>
    </source>
</evidence>
<feature type="region of interest" description="Disordered" evidence="2">
    <location>
        <begin position="34"/>
        <end position="106"/>
    </location>
</feature>
<dbReference type="OrthoDB" id="413404at2759"/>
<feature type="coiled-coil region" evidence="1">
    <location>
        <begin position="180"/>
        <end position="207"/>
    </location>
</feature>
<sequence>MNAKTEFPFFYSPCPTKDEIFTDYVEREHNNNANSRMFCPNPAPWIPPPAKTTKAPQPSKVVKTFEISRNRRSKSWDEPEKEERNEEIKEKGTIKVKNNSGNSSNWSQMRRWVSDIDRSIENLSNSVRGLLKEGNAEDKEQILFHHTPVKDRTTYEGEPARVQHLPVKENSSHGIESTAIDRLTGELKRARDELHQAETRQASLEALKSHLQLQLRQRSAQCERMTAQMRNSASKTRQTVVQLTQELAAADARIHELMRQRELLKHAAKGQKRRAMKAEAEIARMKRQEAMETKGDPGEDTTKAIAQLEEDNKRLRDLTSGYEDRLAVTEKEVENLRERLAQTESRITESVSKAKTAPPVGVPERPKSFTPKIRPTENAETEKVFPEPPTVLPSPPAQIELSKPQTPSTDTTARLELTIQELRNQLAQSDASNRNLQAYLSFLKRSYNCIFEADDLDKGAHMATTTTAVVSVTPEVRASDDTTAVVAE</sequence>
<reference evidence="3" key="2">
    <citation type="submission" date="2014-06" db="EMBL/GenBank/DDBJ databases">
        <authorList>
            <person name="Aslett M."/>
        </authorList>
    </citation>
    <scope>NUCLEOTIDE SEQUENCE</scope>
</reference>
<evidence type="ECO:0000313" key="5">
    <source>
        <dbReference type="WBParaSite" id="EgrG_000319300"/>
    </source>
</evidence>
<feature type="compositionally biased region" description="Basic and acidic residues" evidence="2">
    <location>
        <begin position="374"/>
        <end position="385"/>
    </location>
</feature>
<protein>
    <submittedName>
        <fullName evidence="3 5">Outer dense fiber of sperm tails 2</fullName>
    </submittedName>
</protein>
<feature type="compositionally biased region" description="Polar residues" evidence="2">
    <location>
        <begin position="344"/>
        <end position="353"/>
    </location>
</feature>
<feature type="region of interest" description="Disordered" evidence="2">
    <location>
        <begin position="344"/>
        <end position="409"/>
    </location>
</feature>
<dbReference type="Proteomes" id="UP000492820">
    <property type="component" value="Unassembled WGS sequence"/>
</dbReference>
<evidence type="ECO:0000256" key="1">
    <source>
        <dbReference type="SAM" id="Coils"/>
    </source>
</evidence>
<reference evidence="3 4" key="1">
    <citation type="journal article" date="2013" name="Nature">
        <title>The genomes of four tapeworm species reveal adaptations to parasitism.</title>
        <authorList>
            <person name="Tsai I.J."/>
            <person name="Zarowiecki M."/>
            <person name="Holroyd N."/>
            <person name="Garciarrubio A."/>
            <person name="Sanchez-Flores A."/>
            <person name="Brooks K.L."/>
            <person name="Tracey A."/>
            <person name="Bobes R.J."/>
            <person name="Fragoso G."/>
            <person name="Sciutto E."/>
            <person name="Aslett M."/>
            <person name="Beasley H."/>
            <person name="Bennett H.M."/>
            <person name="Cai J."/>
            <person name="Camicia F."/>
            <person name="Clark R."/>
            <person name="Cucher M."/>
            <person name="De Silva N."/>
            <person name="Day T.A."/>
            <person name="Deplazes P."/>
            <person name="Estrada K."/>
            <person name="Fernandez C."/>
            <person name="Holland P.W."/>
            <person name="Hou J."/>
            <person name="Hu S."/>
            <person name="Huckvale T."/>
            <person name="Hung S.S."/>
            <person name="Kamenetzky L."/>
            <person name="Keane J.A."/>
            <person name="Kiss F."/>
            <person name="Koziol U."/>
            <person name="Lambert O."/>
            <person name="Liu K."/>
            <person name="Luo X."/>
            <person name="Luo Y."/>
            <person name="Macchiaroli N."/>
            <person name="Nichol S."/>
            <person name="Paps J."/>
            <person name="Parkinson J."/>
            <person name="Pouchkina-Stantcheva N."/>
            <person name="Riddiford N."/>
            <person name="Rosenzvit M."/>
            <person name="Salinas G."/>
            <person name="Wasmuth J.D."/>
            <person name="Zamanian M."/>
            <person name="Zheng Y."/>
            <person name="Cai X."/>
            <person name="Soberon X."/>
            <person name="Olson P.D."/>
            <person name="Laclette J.P."/>
            <person name="Brehm K."/>
            <person name="Berriman M."/>
            <person name="Garciarrubio A."/>
            <person name="Bobes R.J."/>
            <person name="Fragoso G."/>
            <person name="Sanchez-Flores A."/>
            <person name="Estrada K."/>
            <person name="Cevallos M.A."/>
            <person name="Morett E."/>
            <person name="Gonzalez V."/>
            <person name="Portillo T."/>
            <person name="Ochoa-Leyva A."/>
            <person name="Jose M.V."/>
            <person name="Sciutto E."/>
            <person name="Landa A."/>
            <person name="Jimenez L."/>
            <person name="Valdes V."/>
            <person name="Carrero J.C."/>
            <person name="Larralde C."/>
            <person name="Morales-Montor J."/>
            <person name="Limon-Lason J."/>
            <person name="Soberon X."/>
            <person name="Laclette J.P."/>
        </authorList>
    </citation>
    <scope>NUCLEOTIDE SEQUENCE [LARGE SCALE GENOMIC DNA]</scope>
</reference>
<evidence type="ECO:0000256" key="2">
    <source>
        <dbReference type="SAM" id="MobiDB-lite"/>
    </source>
</evidence>
<dbReference type="EMBL" id="LK028602">
    <property type="protein sequence ID" value="CDS24353.1"/>
    <property type="molecule type" value="Genomic_DNA"/>
</dbReference>
<feature type="compositionally biased region" description="Pro residues" evidence="2">
    <location>
        <begin position="386"/>
        <end position="396"/>
    </location>
</feature>
<organism evidence="3">
    <name type="scientific">Echinococcus granulosus</name>
    <name type="common">Hydatid tapeworm</name>
    <dbReference type="NCBI Taxonomy" id="6210"/>
    <lineage>
        <taxon>Eukaryota</taxon>
        <taxon>Metazoa</taxon>
        <taxon>Spiralia</taxon>
        <taxon>Lophotrochozoa</taxon>
        <taxon>Platyhelminthes</taxon>
        <taxon>Cestoda</taxon>
        <taxon>Eucestoda</taxon>
        <taxon>Cyclophyllidea</taxon>
        <taxon>Taeniidae</taxon>
        <taxon>Echinococcus</taxon>
        <taxon>Echinococcus granulosus group</taxon>
    </lineage>
</organism>
<name>A0A068X318_ECHGR</name>
<dbReference type="AlphaFoldDB" id="A0A068X318"/>
<feature type="compositionally biased region" description="Polar residues" evidence="2">
    <location>
        <begin position="96"/>
        <end position="106"/>
    </location>
</feature>
<accession>A0A068X318</accession>
<evidence type="ECO:0000313" key="3">
    <source>
        <dbReference type="EMBL" id="CDS24353.1"/>
    </source>
</evidence>
<gene>
    <name evidence="3" type="ORF">EgrG_000319300</name>
</gene>
<feature type="compositionally biased region" description="Low complexity" evidence="2">
    <location>
        <begin position="51"/>
        <end position="60"/>
    </location>
</feature>
<keyword evidence="1" id="KW-0175">Coiled coil</keyword>
<reference evidence="5" key="3">
    <citation type="submission" date="2020-10" db="UniProtKB">
        <authorList>
            <consortium name="WormBaseParasite"/>
        </authorList>
    </citation>
    <scope>IDENTIFICATION</scope>
</reference>
<feature type="compositionally biased region" description="Basic and acidic residues" evidence="2">
    <location>
        <begin position="66"/>
        <end position="93"/>
    </location>
</feature>
<proteinExistence type="predicted"/>
<dbReference type="WBParaSite" id="EgrG_000319300">
    <property type="protein sequence ID" value="EgrG_000319300"/>
    <property type="gene ID" value="EgrG_000319300"/>
</dbReference>